<keyword evidence="5" id="KW-0159">Chromosome partition</keyword>
<dbReference type="GO" id="GO:0003682">
    <property type="term" value="F:chromatin binding"/>
    <property type="evidence" value="ECO:0007669"/>
    <property type="project" value="TreeGrafter"/>
</dbReference>
<dbReference type="Pfam" id="PF04824">
    <property type="entry name" value="Rad21_Rec8"/>
    <property type="match status" value="1"/>
</dbReference>
<dbReference type="OrthoDB" id="10071381at2759"/>
<dbReference type="GO" id="GO:0008278">
    <property type="term" value="C:cohesin complex"/>
    <property type="evidence" value="ECO:0007669"/>
    <property type="project" value="InterPro"/>
</dbReference>
<name>A0A2P5AGK1_PARAD</name>
<dbReference type="CDD" id="cd21793">
    <property type="entry name" value="Rad21_Rec8_M_AtSYN1-like"/>
    <property type="match status" value="1"/>
</dbReference>
<dbReference type="GO" id="GO:0007062">
    <property type="term" value="P:sister chromatid cohesion"/>
    <property type="evidence" value="ECO:0007669"/>
    <property type="project" value="InterPro"/>
</dbReference>
<dbReference type="EMBL" id="JXTB01000602">
    <property type="protein sequence ID" value="PON35668.1"/>
    <property type="molecule type" value="Genomic_DNA"/>
</dbReference>
<evidence type="ECO:0000256" key="5">
    <source>
        <dbReference type="ARBA" id="ARBA00022829"/>
    </source>
</evidence>
<evidence type="ECO:0000256" key="3">
    <source>
        <dbReference type="ARBA" id="ARBA00022618"/>
    </source>
</evidence>
<organism evidence="11 12">
    <name type="scientific">Parasponia andersonii</name>
    <name type="common">Sponia andersonii</name>
    <dbReference type="NCBI Taxonomy" id="3476"/>
    <lineage>
        <taxon>Eukaryota</taxon>
        <taxon>Viridiplantae</taxon>
        <taxon>Streptophyta</taxon>
        <taxon>Embryophyta</taxon>
        <taxon>Tracheophyta</taxon>
        <taxon>Spermatophyta</taxon>
        <taxon>Magnoliopsida</taxon>
        <taxon>eudicotyledons</taxon>
        <taxon>Gunneridae</taxon>
        <taxon>Pentapetalae</taxon>
        <taxon>rosids</taxon>
        <taxon>fabids</taxon>
        <taxon>Rosales</taxon>
        <taxon>Cannabaceae</taxon>
        <taxon>Parasponia</taxon>
    </lineage>
</organism>
<dbReference type="Gene3D" id="1.10.10.580">
    <property type="entry name" value="Structural maintenance of chromosome 1. Chain E"/>
    <property type="match status" value="1"/>
</dbReference>
<dbReference type="InterPro" id="IPR039781">
    <property type="entry name" value="Rad21/Rec8-like"/>
</dbReference>
<evidence type="ECO:0000313" key="12">
    <source>
        <dbReference type="Proteomes" id="UP000237105"/>
    </source>
</evidence>
<dbReference type="SUPFAM" id="SSF46785">
    <property type="entry name" value="Winged helix' DNA-binding domain"/>
    <property type="match status" value="1"/>
</dbReference>
<keyword evidence="12" id="KW-1185">Reference proteome</keyword>
<keyword evidence="4" id="KW-0131">Cell cycle</keyword>
<dbReference type="InterPro" id="IPR023093">
    <property type="entry name" value="ScpA-like_C"/>
</dbReference>
<dbReference type="PANTHER" id="PTHR12585:SF55">
    <property type="entry name" value="SISTER CHROMATID COHESION 1 PROTEIN 3"/>
    <property type="match status" value="1"/>
</dbReference>
<keyword evidence="4" id="KW-0498">Mitosis</keyword>
<evidence type="ECO:0000313" key="11">
    <source>
        <dbReference type="EMBL" id="PON35668.1"/>
    </source>
</evidence>
<dbReference type="Pfam" id="PF04825">
    <property type="entry name" value="Rad21_Rec8_N"/>
    <property type="match status" value="1"/>
</dbReference>
<dbReference type="Proteomes" id="UP000237105">
    <property type="component" value="Unassembled WGS sequence"/>
</dbReference>
<evidence type="ECO:0000256" key="7">
    <source>
        <dbReference type="ARBA" id="ARBA00064543"/>
    </source>
</evidence>
<keyword evidence="6" id="KW-0539">Nucleus</keyword>
<evidence type="ECO:0000256" key="8">
    <source>
        <dbReference type="SAM" id="MobiDB-lite"/>
    </source>
</evidence>
<dbReference type="FunFam" id="1.10.10.580:FF:000002">
    <property type="entry name" value="Sister chromatid cohesion 1 protein 4"/>
    <property type="match status" value="1"/>
</dbReference>
<dbReference type="InterPro" id="IPR036390">
    <property type="entry name" value="WH_DNA-bd_sf"/>
</dbReference>
<dbReference type="AlphaFoldDB" id="A0A2P5AGK1"/>
<dbReference type="InterPro" id="IPR006909">
    <property type="entry name" value="Rad21/Rec8_C_eu"/>
</dbReference>
<dbReference type="GO" id="GO:0007059">
    <property type="term" value="P:chromosome segregation"/>
    <property type="evidence" value="ECO:0007669"/>
    <property type="project" value="UniProtKB-KW"/>
</dbReference>
<evidence type="ECO:0000256" key="2">
    <source>
        <dbReference type="ARBA" id="ARBA00009870"/>
    </source>
</evidence>
<feature type="domain" description="Rad21/Rec8-like protein C-terminal eukaryotic" evidence="9">
    <location>
        <begin position="614"/>
        <end position="663"/>
    </location>
</feature>
<protein>
    <submittedName>
        <fullName evidence="11">Rad21/Rec8-like protein</fullName>
    </submittedName>
</protein>
<evidence type="ECO:0000256" key="4">
    <source>
        <dbReference type="ARBA" id="ARBA00022776"/>
    </source>
</evidence>
<evidence type="ECO:0000259" key="10">
    <source>
        <dbReference type="Pfam" id="PF04825"/>
    </source>
</evidence>
<evidence type="ECO:0000256" key="1">
    <source>
        <dbReference type="ARBA" id="ARBA00004123"/>
    </source>
</evidence>
<comment type="subunit">
    <text evidence="7">Component of the cohesin complex.</text>
</comment>
<comment type="subcellular location">
    <subcellularLocation>
        <location evidence="1">Nucleus</location>
    </subcellularLocation>
</comment>
<evidence type="ECO:0000256" key="6">
    <source>
        <dbReference type="ARBA" id="ARBA00023242"/>
    </source>
</evidence>
<dbReference type="GO" id="GO:1990414">
    <property type="term" value="P:replication-born double-strand break repair via sister chromatid exchange"/>
    <property type="evidence" value="ECO:0007669"/>
    <property type="project" value="TreeGrafter"/>
</dbReference>
<dbReference type="GO" id="GO:0005634">
    <property type="term" value="C:nucleus"/>
    <property type="evidence" value="ECO:0007669"/>
    <property type="project" value="UniProtKB-SubCell"/>
</dbReference>
<comment type="caution">
    <text evidence="11">The sequence shown here is derived from an EMBL/GenBank/DDBJ whole genome shotgun (WGS) entry which is preliminary data.</text>
</comment>
<dbReference type="GO" id="GO:0051301">
    <property type="term" value="P:cell division"/>
    <property type="evidence" value="ECO:0007669"/>
    <property type="project" value="UniProtKB-KW"/>
</dbReference>
<keyword evidence="3" id="KW-0132">Cell division</keyword>
<dbReference type="STRING" id="3476.A0A2P5AGK1"/>
<sequence length="669" mass="74054">MFYSHTFLARKGPLGTVWFAAHLQNKLKKSHYVSTDISSTVERIMFPEVPLALRMSGHLLLGIVRIYSKKVQFLHEDCNAALISLRKAFASIDLNLPEDARQAPVQAITLPDTFNLDAMDLDDEFNLDGAHDHHLRSQEDITLIDQVPIEVELYVSISLDEDIVDVSQANVTAMDQNVIDPTTVNDNEASTGRSNQIDEQNIANGDDNTLSNFIEDERPNDFFQDFGPSNPAEMHGSRHSNNNSSEVPIFETRRDAEHDSSGIPPMSPIGRNDFAEPQASLDQGMNEKGTVPPNIEDNLIIRGQTPPLHPSSGPQASVASLQEEPMINNASASLGSVSFAIRSTPPVQEQKVRSRKRKQFYDEAPVLTNKFMRKALEDPSNLVRKRRNIPFSALGIWKLKNSLRKEQVFMEPTITGLCSDLCNVFNKDYISSKLQCLEEVSASPVPATEPSPGHRGAEVQTPAFDNVDEIEHHMRVEDNDVGNIMPDFIPSPRVTPPRRDDVSPSPSENRALREVFPTPDLPGPARHEESELETPGSVFQDMQTEYENTGPLDVPGLDTADADDLLFLEADNNTPTGSQGTQGVDSLSVRTRAVAQFLKRLSPITPNSEAVSGDLSLNKLLQGKTRRLCARMFFETLVLKSNGLVDVQQEVPDGDITLKLTPELSKAQI</sequence>
<dbReference type="InterPro" id="IPR006910">
    <property type="entry name" value="Rad21_Rec8_N"/>
</dbReference>
<proteinExistence type="inferred from homology"/>
<comment type="similarity">
    <text evidence="2">Belongs to the rad21 family.</text>
</comment>
<gene>
    <name evidence="11" type="ORF">PanWU01x14_334420</name>
</gene>
<reference evidence="12" key="1">
    <citation type="submission" date="2016-06" db="EMBL/GenBank/DDBJ databases">
        <title>Parallel loss of symbiosis genes in relatives of nitrogen-fixing non-legume Parasponia.</title>
        <authorList>
            <person name="Van Velzen R."/>
            <person name="Holmer R."/>
            <person name="Bu F."/>
            <person name="Rutten L."/>
            <person name="Van Zeijl A."/>
            <person name="Liu W."/>
            <person name="Santuari L."/>
            <person name="Cao Q."/>
            <person name="Sharma T."/>
            <person name="Shen D."/>
            <person name="Roswanjaya Y."/>
            <person name="Wardhani T."/>
            <person name="Kalhor M.S."/>
            <person name="Jansen J."/>
            <person name="Van den Hoogen J."/>
            <person name="Gungor B."/>
            <person name="Hartog M."/>
            <person name="Hontelez J."/>
            <person name="Verver J."/>
            <person name="Yang W.-C."/>
            <person name="Schijlen E."/>
            <person name="Repin R."/>
            <person name="Schilthuizen M."/>
            <person name="Schranz E."/>
            <person name="Heidstra R."/>
            <person name="Miyata K."/>
            <person name="Fedorova E."/>
            <person name="Kohlen W."/>
            <person name="Bisseling T."/>
            <person name="Smit S."/>
            <person name="Geurts R."/>
        </authorList>
    </citation>
    <scope>NUCLEOTIDE SEQUENCE [LARGE SCALE GENOMIC DNA]</scope>
    <source>
        <strain evidence="12">cv. WU1-14</strain>
    </source>
</reference>
<evidence type="ECO:0000259" key="9">
    <source>
        <dbReference type="Pfam" id="PF04824"/>
    </source>
</evidence>
<feature type="region of interest" description="Disordered" evidence="8">
    <location>
        <begin position="476"/>
        <end position="536"/>
    </location>
</feature>
<accession>A0A2P5AGK1</accession>
<dbReference type="PANTHER" id="PTHR12585">
    <property type="entry name" value="SCC1 / RAD21 FAMILY MEMBER"/>
    <property type="match status" value="1"/>
</dbReference>
<feature type="domain" description="Rad21/Rec8-like protein N-terminal" evidence="10">
    <location>
        <begin position="1"/>
        <end position="102"/>
    </location>
</feature>